<evidence type="ECO:0000313" key="3">
    <source>
        <dbReference type="EMBL" id="QHU06019.1"/>
    </source>
</evidence>
<dbReference type="GO" id="GO:0005524">
    <property type="term" value="F:ATP binding"/>
    <property type="evidence" value="ECO:0007669"/>
    <property type="project" value="InterPro"/>
</dbReference>
<dbReference type="EMBL" id="MN740430">
    <property type="protein sequence ID" value="QHU06019.1"/>
    <property type="molecule type" value="Genomic_DNA"/>
</dbReference>
<dbReference type="PANTHER" id="PTHR23389">
    <property type="entry name" value="CHROMOSOME TRANSMISSION FIDELITY FACTOR 18"/>
    <property type="match status" value="1"/>
</dbReference>
<dbReference type="SUPFAM" id="SSF52540">
    <property type="entry name" value="P-loop containing nucleoside triphosphate hydrolases"/>
    <property type="match status" value="1"/>
</dbReference>
<evidence type="ECO:0000259" key="2">
    <source>
        <dbReference type="SMART" id="SM00382"/>
    </source>
</evidence>
<reference evidence="3" key="1">
    <citation type="journal article" date="2020" name="Nature">
        <title>Giant virus diversity and host interactions through global metagenomics.</title>
        <authorList>
            <person name="Schulz F."/>
            <person name="Roux S."/>
            <person name="Paez-Espino D."/>
            <person name="Jungbluth S."/>
            <person name="Walsh D.A."/>
            <person name="Denef V.J."/>
            <person name="McMahon K.D."/>
            <person name="Konstantinidis K.T."/>
            <person name="Eloe-Fadrosh E.A."/>
            <person name="Kyrpides N.C."/>
            <person name="Woyke T."/>
        </authorList>
    </citation>
    <scope>NUCLEOTIDE SEQUENCE</scope>
    <source>
        <strain evidence="3">GVMAG-M-3300027747-57</strain>
    </source>
</reference>
<dbReference type="GO" id="GO:0016887">
    <property type="term" value="F:ATP hydrolysis activity"/>
    <property type="evidence" value="ECO:0007669"/>
    <property type="project" value="InterPro"/>
</dbReference>
<dbReference type="Gene3D" id="3.40.50.300">
    <property type="entry name" value="P-loop containing nucleotide triphosphate hydrolases"/>
    <property type="match status" value="1"/>
</dbReference>
<dbReference type="Pfam" id="PF00004">
    <property type="entry name" value="AAA"/>
    <property type="match status" value="1"/>
</dbReference>
<dbReference type="SMART" id="SM00382">
    <property type="entry name" value="AAA"/>
    <property type="match status" value="1"/>
</dbReference>
<accession>A0A6C0JKA0</accession>
<dbReference type="CDD" id="cd00009">
    <property type="entry name" value="AAA"/>
    <property type="match status" value="1"/>
</dbReference>
<dbReference type="PANTHER" id="PTHR23389:SF6">
    <property type="entry name" value="REPLICATION FACTOR C SUBUNIT 1"/>
    <property type="match status" value="1"/>
</dbReference>
<protein>
    <recommendedName>
        <fullName evidence="2">AAA+ ATPase domain-containing protein</fullName>
    </recommendedName>
</protein>
<sequence length="451" mass="53083">MNVLDSININSILERDEIANEIKNILLSFDENHKNINFKRGIYIYGSPGCGKSKFVINILKELDYDVIKYDAGDVRNKGFIDAITNNNVSNRNVLQMMAKKVKKIVIVMDEIDGMNNGDKGGITSLIKIIRQKKTKKQRLENFTSNPIICIGNYNIDKKIRELIKVCNTFELKTPTNNQIEKILINSVPQIKLAKKDHIDCVINYIQGDLRKLLLVNNILIKKPELISQDTIKKIFHIKSYNEDSKQITRSLINRNVNMEDHIKIMNDTDRTIVALLWHENIVDVLENEKIEKSFPFYSKILNNICFSDYIDRVTFQNQIWQFNEMSSLMKTFYNNKLYHDSFPEKNDKFNPSEVRFTKVLTKYSTEYNNILFNYNLCQQLDLDKKDLSAMFQELRLYKGSDICDKTDQLNEIEKMFDNYDINKLDIKRMYRYLDKNIKKDTLLEDLDYDE</sequence>
<proteinExistence type="predicted"/>
<evidence type="ECO:0000256" key="1">
    <source>
        <dbReference type="ARBA" id="ARBA00022705"/>
    </source>
</evidence>
<feature type="domain" description="AAA+ ATPase" evidence="2">
    <location>
        <begin position="38"/>
        <end position="176"/>
    </location>
</feature>
<organism evidence="3">
    <name type="scientific">viral metagenome</name>
    <dbReference type="NCBI Taxonomy" id="1070528"/>
    <lineage>
        <taxon>unclassified sequences</taxon>
        <taxon>metagenomes</taxon>
        <taxon>organismal metagenomes</taxon>
    </lineage>
</organism>
<dbReference type="InterPro" id="IPR003593">
    <property type="entry name" value="AAA+_ATPase"/>
</dbReference>
<dbReference type="GO" id="GO:0005634">
    <property type="term" value="C:nucleus"/>
    <property type="evidence" value="ECO:0007669"/>
    <property type="project" value="TreeGrafter"/>
</dbReference>
<dbReference type="GO" id="GO:0003677">
    <property type="term" value="F:DNA binding"/>
    <property type="evidence" value="ECO:0007669"/>
    <property type="project" value="TreeGrafter"/>
</dbReference>
<dbReference type="InterPro" id="IPR003959">
    <property type="entry name" value="ATPase_AAA_core"/>
</dbReference>
<dbReference type="AlphaFoldDB" id="A0A6C0JKA0"/>
<dbReference type="GO" id="GO:0006260">
    <property type="term" value="P:DNA replication"/>
    <property type="evidence" value="ECO:0007669"/>
    <property type="project" value="UniProtKB-KW"/>
</dbReference>
<keyword evidence="1" id="KW-0235">DNA replication</keyword>
<dbReference type="InterPro" id="IPR027417">
    <property type="entry name" value="P-loop_NTPase"/>
</dbReference>
<name>A0A6C0JKA0_9ZZZZ</name>